<dbReference type="STRING" id="1082479.SAMN05216241_102160"/>
<evidence type="ECO:0000313" key="4">
    <source>
        <dbReference type="EMBL" id="SDF73055.1"/>
    </source>
</evidence>
<dbReference type="GO" id="GO:0042834">
    <property type="term" value="F:peptidoglycan binding"/>
    <property type="evidence" value="ECO:0007669"/>
    <property type="project" value="InterPro"/>
</dbReference>
<dbReference type="Pfam" id="PF05036">
    <property type="entry name" value="SPOR"/>
    <property type="match status" value="1"/>
</dbReference>
<gene>
    <name evidence="4" type="ORF">SAMN05216241_102160</name>
</gene>
<dbReference type="PROSITE" id="PS51724">
    <property type="entry name" value="SPOR"/>
    <property type="match status" value="1"/>
</dbReference>
<feature type="compositionally biased region" description="Low complexity" evidence="1">
    <location>
        <begin position="172"/>
        <end position="182"/>
    </location>
</feature>
<keyword evidence="5" id="KW-1185">Reference proteome</keyword>
<reference evidence="4 5" key="1">
    <citation type="submission" date="2016-10" db="EMBL/GenBank/DDBJ databases">
        <authorList>
            <person name="de Groot N.N."/>
        </authorList>
    </citation>
    <scope>NUCLEOTIDE SEQUENCE [LARGE SCALE GENOMIC DNA]</scope>
    <source>
        <strain evidence="4 5">DSM 25584</strain>
    </source>
</reference>
<feature type="region of interest" description="Disordered" evidence="1">
    <location>
        <begin position="1"/>
        <end position="30"/>
    </location>
</feature>
<feature type="compositionally biased region" description="Low complexity" evidence="1">
    <location>
        <begin position="135"/>
        <end position="151"/>
    </location>
</feature>
<dbReference type="Proteomes" id="UP000199415">
    <property type="component" value="Unassembled WGS sequence"/>
</dbReference>
<proteinExistence type="predicted"/>
<dbReference type="EMBL" id="FNCE01000002">
    <property type="protein sequence ID" value="SDF73055.1"/>
    <property type="molecule type" value="Genomic_DNA"/>
</dbReference>
<feature type="compositionally biased region" description="Basic and acidic residues" evidence="1">
    <location>
        <begin position="7"/>
        <end position="17"/>
    </location>
</feature>
<dbReference type="RefSeq" id="WP_090018802.1">
    <property type="nucleotide sequence ID" value="NZ_FNCE01000002.1"/>
</dbReference>
<name>A0A1G7NG30_9PROT</name>
<dbReference type="GO" id="GO:0051301">
    <property type="term" value="P:cell division"/>
    <property type="evidence" value="ECO:0007669"/>
    <property type="project" value="UniProtKB-KW"/>
</dbReference>
<keyword evidence="2" id="KW-0812">Transmembrane</keyword>
<evidence type="ECO:0000313" key="5">
    <source>
        <dbReference type="Proteomes" id="UP000199415"/>
    </source>
</evidence>
<keyword evidence="4" id="KW-0132">Cell division</keyword>
<evidence type="ECO:0000259" key="3">
    <source>
        <dbReference type="PROSITE" id="PS51724"/>
    </source>
</evidence>
<dbReference type="SUPFAM" id="SSF110997">
    <property type="entry name" value="Sporulation related repeat"/>
    <property type="match status" value="1"/>
</dbReference>
<dbReference type="OrthoDB" id="7338235at2"/>
<organism evidence="4 5">
    <name type="scientific">Limimonas halophila</name>
    <dbReference type="NCBI Taxonomy" id="1082479"/>
    <lineage>
        <taxon>Bacteria</taxon>
        <taxon>Pseudomonadati</taxon>
        <taxon>Pseudomonadota</taxon>
        <taxon>Alphaproteobacteria</taxon>
        <taxon>Rhodospirillales</taxon>
        <taxon>Rhodovibrionaceae</taxon>
        <taxon>Limimonas</taxon>
    </lineage>
</organism>
<keyword evidence="2" id="KW-0472">Membrane</keyword>
<evidence type="ECO:0000256" key="2">
    <source>
        <dbReference type="SAM" id="Phobius"/>
    </source>
</evidence>
<feature type="domain" description="SPOR" evidence="3">
    <location>
        <begin position="185"/>
        <end position="271"/>
    </location>
</feature>
<protein>
    <submittedName>
        <fullName evidence="4">Cell division protein DedD (Protein involved in septation)</fullName>
    </submittedName>
</protein>
<keyword evidence="2" id="KW-1133">Transmembrane helix</keyword>
<keyword evidence="4" id="KW-0131">Cell cycle</keyword>
<dbReference type="InterPro" id="IPR036680">
    <property type="entry name" value="SPOR-like_sf"/>
</dbReference>
<feature type="transmembrane region" description="Helical" evidence="2">
    <location>
        <begin position="41"/>
        <end position="63"/>
    </location>
</feature>
<dbReference type="AlphaFoldDB" id="A0A1G7NG30"/>
<dbReference type="Gene3D" id="3.30.70.1070">
    <property type="entry name" value="Sporulation related repeat"/>
    <property type="match status" value="1"/>
</dbReference>
<sequence>MPADTPPPDRDRRDLRVIEPAAGEPAEPHAAFEHRERGAPVLKAAVVVILVGGSAGVIGYAYLNSGGPGGHLQHAGAPVVRPPDGPIKVRPEDPGGATVPYQDTLLLNRNGGEEVLEAAPEPQRPAVDWAAVAADAGTAPAADDAAEAAGAPPTPDRKPGGLGRDAPEESADTATAAQTPETATDRTGGAFAVQVAALREKAEARAVWQRVRDAHPEVLGELRLLLQRADLEDRGVFWRVRGGPFASRGAAESVCSRLKADGQGCFVVERR</sequence>
<dbReference type="InterPro" id="IPR007730">
    <property type="entry name" value="SPOR-like_dom"/>
</dbReference>
<feature type="region of interest" description="Disordered" evidence="1">
    <location>
        <begin position="135"/>
        <end position="187"/>
    </location>
</feature>
<evidence type="ECO:0000256" key="1">
    <source>
        <dbReference type="SAM" id="MobiDB-lite"/>
    </source>
</evidence>
<accession>A0A1G7NG30</accession>